<dbReference type="PANTHER" id="PTHR33164:SF89">
    <property type="entry name" value="MARR FAMILY REGULATORY PROTEIN"/>
    <property type="match status" value="1"/>
</dbReference>
<sequence>MTSANPSPGDVPEKIVAALDRIARGLRSHRQSVASRVGLTPLQLELLQTIDESPRPVIGLLAKELEVSQPTVSDSLLALERKGHVVRRRSDTDRRRTTMELTDSGRELVGEVRRAGEILRSSVAALAGPDQEAVLDILLSLIGNLLDAGIIQVARTCRTCRFYDHRDGLDARCALLQIPLPPAALRVDCPEHEPLLAS</sequence>
<dbReference type="PROSITE" id="PS50995">
    <property type="entry name" value="HTH_MARR_2"/>
    <property type="match status" value="1"/>
</dbReference>
<keyword evidence="3" id="KW-0804">Transcription</keyword>
<dbReference type="Gene3D" id="1.10.10.10">
    <property type="entry name" value="Winged helix-like DNA-binding domain superfamily/Winged helix DNA-binding domain"/>
    <property type="match status" value="1"/>
</dbReference>
<dbReference type="InterPro" id="IPR039422">
    <property type="entry name" value="MarR/SlyA-like"/>
</dbReference>
<keyword evidence="6" id="KW-1185">Reference proteome</keyword>
<feature type="domain" description="HTH marR-type" evidence="4">
    <location>
        <begin position="12"/>
        <end position="147"/>
    </location>
</feature>
<evidence type="ECO:0000313" key="5">
    <source>
        <dbReference type="EMBL" id="GAA3738631.1"/>
    </source>
</evidence>
<proteinExistence type="predicted"/>
<dbReference type="InterPro" id="IPR023187">
    <property type="entry name" value="Tscrpt_reg_MarR-type_CS"/>
</dbReference>
<dbReference type="PROSITE" id="PS01117">
    <property type="entry name" value="HTH_MARR_1"/>
    <property type="match status" value="1"/>
</dbReference>
<keyword evidence="2" id="KW-0238">DNA-binding</keyword>
<dbReference type="InterPro" id="IPR036390">
    <property type="entry name" value="WH_DNA-bd_sf"/>
</dbReference>
<dbReference type="RefSeq" id="WP_344754893.1">
    <property type="nucleotide sequence ID" value="NZ_BAABAE010000003.1"/>
</dbReference>
<reference evidence="6" key="1">
    <citation type="journal article" date="2019" name="Int. J. Syst. Evol. Microbiol.">
        <title>The Global Catalogue of Microorganisms (GCM) 10K type strain sequencing project: providing services to taxonomists for standard genome sequencing and annotation.</title>
        <authorList>
            <consortium name="The Broad Institute Genomics Platform"/>
            <consortium name="The Broad Institute Genome Sequencing Center for Infectious Disease"/>
            <person name="Wu L."/>
            <person name="Ma J."/>
        </authorList>
    </citation>
    <scope>NUCLEOTIDE SEQUENCE [LARGE SCALE GENOMIC DNA]</scope>
    <source>
        <strain evidence="6">JCM 16949</strain>
    </source>
</reference>
<dbReference type="SUPFAM" id="SSF46785">
    <property type="entry name" value="Winged helix' DNA-binding domain"/>
    <property type="match status" value="1"/>
</dbReference>
<name>A0ABP7FIH4_9MICO</name>
<gene>
    <name evidence="5" type="ORF">GCM10022239_12760</name>
</gene>
<accession>A0ABP7FIH4</accession>
<evidence type="ECO:0000256" key="1">
    <source>
        <dbReference type="ARBA" id="ARBA00023015"/>
    </source>
</evidence>
<comment type="caution">
    <text evidence="5">The sequence shown here is derived from an EMBL/GenBank/DDBJ whole genome shotgun (WGS) entry which is preliminary data.</text>
</comment>
<evidence type="ECO:0000256" key="3">
    <source>
        <dbReference type="ARBA" id="ARBA00023163"/>
    </source>
</evidence>
<dbReference type="Proteomes" id="UP001501004">
    <property type="component" value="Unassembled WGS sequence"/>
</dbReference>
<dbReference type="PANTHER" id="PTHR33164">
    <property type="entry name" value="TRANSCRIPTIONAL REGULATOR, MARR FAMILY"/>
    <property type="match status" value="1"/>
</dbReference>
<dbReference type="InterPro" id="IPR000835">
    <property type="entry name" value="HTH_MarR-typ"/>
</dbReference>
<dbReference type="InterPro" id="IPR036388">
    <property type="entry name" value="WH-like_DNA-bd_sf"/>
</dbReference>
<evidence type="ECO:0000259" key="4">
    <source>
        <dbReference type="PROSITE" id="PS50995"/>
    </source>
</evidence>
<keyword evidence="1" id="KW-0805">Transcription regulation</keyword>
<evidence type="ECO:0000313" key="6">
    <source>
        <dbReference type="Proteomes" id="UP001501004"/>
    </source>
</evidence>
<organism evidence="5 6">
    <name type="scientific">Leifsonella bigeumensis</name>
    <dbReference type="NCBI Taxonomy" id="433643"/>
    <lineage>
        <taxon>Bacteria</taxon>
        <taxon>Bacillati</taxon>
        <taxon>Actinomycetota</taxon>
        <taxon>Actinomycetes</taxon>
        <taxon>Micrococcales</taxon>
        <taxon>Microbacteriaceae</taxon>
        <taxon>Leifsonella</taxon>
    </lineage>
</organism>
<dbReference type="Pfam" id="PF01047">
    <property type="entry name" value="MarR"/>
    <property type="match status" value="1"/>
</dbReference>
<dbReference type="SMART" id="SM00347">
    <property type="entry name" value="HTH_MARR"/>
    <property type="match status" value="1"/>
</dbReference>
<dbReference type="EMBL" id="BAABAE010000003">
    <property type="protein sequence ID" value="GAA3738631.1"/>
    <property type="molecule type" value="Genomic_DNA"/>
</dbReference>
<evidence type="ECO:0000256" key="2">
    <source>
        <dbReference type="ARBA" id="ARBA00023125"/>
    </source>
</evidence>
<protein>
    <recommendedName>
        <fullName evidence="4">HTH marR-type domain-containing protein</fullName>
    </recommendedName>
</protein>